<organism evidence="3 4">
    <name type="scientific">Amblyomma americanum</name>
    <name type="common">Lone star tick</name>
    <dbReference type="NCBI Taxonomy" id="6943"/>
    <lineage>
        <taxon>Eukaryota</taxon>
        <taxon>Metazoa</taxon>
        <taxon>Ecdysozoa</taxon>
        <taxon>Arthropoda</taxon>
        <taxon>Chelicerata</taxon>
        <taxon>Arachnida</taxon>
        <taxon>Acari</taxon>
        <taxon>Parasitiformes</taxon>
        <taxon>Ixodida</taxon>
        <taxon>Ixodoidea</taxon>
        <taxon>Ixodidae</taxon>
        <taxon>Amblyomminae</taxon>
        <taxon>Amblyomma</taxon>
    </lineage>
</organism>
<dbReference type="AlphaFoldDB" id="A0AAQ4E534"/>
<reference evidence="3 4" key="1">
    <citation type="journal article" date="2023" name="Arcadia Sci">
        <title>De novo assembly of a long-read Amblyomma americanum tick genome.</title>
        <authorList>
            <person name="Chou S."/>
            <person name="Poskanzer K.E."/>
            <person name="Rollins M."/>
            <person name="Thuy-Boun P.S."/>
        </authorList>
    </citation>
    <scope>NUCLEOTIDE SEQUENCE [LARGE SCALE GENOMIC DNA]</scope>
    <source>
        <strain evidence="3">F_SG_1</strain>
        <tissue evidence="3">Salivary glands</tissue>
    </source>
</reference>
<dbReference type="PANTHER" id="PTHR11733:SF241">
    <property type="entry name" value="GH26575P-RELATED"/>
    <property type="match status" value="1"/>
</dbReference>
<dbReference type="SUPFAM" id="SSF55486">
    <property type="entry name" value="Metalloproteases ('zincins'), catalytic domain"/>
    <property type="match status" value="1"/>
</dbReference>
<name>A0AAQ4E534_AMBAM</name>
<evidence type="ECO:0000256" key="1">
    <source>
        <dbReference type="ARBA" id="ARBA00007357"/>
    </source>
</evidence>
<dbReference type="GO" id="GO:0005886">
    <property type="term" value="C:plasma membrane"/>
    <property type="evidence" value="ECO:0007669"/>
    <property type="project" value="TreeGrafter"/>
</dbReference>
<dbReference type="GO" id="GO:0016485">
    <property type="term" value="P:protein processing"/>
    <property type="evidence" value="ECO:0007669"/>
    <property type="project" value="TreeGrafter"/>
</dbReference>
<keyword evidence="4" id="KW-1185">Reference proteome</keyword>
<sequence>MQSLFDPHDSKLVVSIRPLEPRKEAADRDGLKLQGARRRQSLFQRMKKISWPFAAMNDFKIDNMPLWFSVRPYKREAGHCQIVHISLAESVSFAFNQHMHMVQSKKYSQYYLRFYERFQQFGNKHPVPSAAVINRSELVENFILRHLLKAEKTASVGPACFPMTALDAYTRNISSDEWVAEMHVILPRAMIVPSDKISVSDLCLIRTIGAIFESYTRREILDHLGWQFAQTYGPLVDSGLASGYFGDSEQDYLPHACATHVESSYPGLPAAIYFLVRFERTAQAFVRQTLERVINMTASMMEGVTWLDETTRAAAGAKLRGARTRLWPPEWLLEPDALHRTYSSFAGNATSVTEFLTETRRSILALREAQPAFEEVLALRRSGSLPYLDYDYALNEVAVAAGSVRFPLFVPGGTGVMAFGGLGSSFALQLVRSLDSTGRSALADWNMGEPDGTSFVSSIDTALRNRSSCLKPAYGGDFFPEVVALEATHAAFLGTDRDTVRLMDHFSDEQVFFIAFCYFACKRNGAAAATQFFDCNKAVSHFPPFKRAFGCSPGSAMSTGGSCSFF</sequence>
<comment type="similarity">
    <text evidence="1">Belongs to the peptidase M13 family.</text>
</comment>
<accession>A0AAQ4E534</accession>
<dbReference type="Gene3D" id="3.40.390.10">
    <property type="entry name" value="Collagenase (Catalytic Domain)"/>
    <property type="match status" value="2"/>
</dbReference>
<dbReference type="Gene3D" id="1.10.1380.10">
    <property type="entry name" value="Neutral endopeptidase , domain2"/>
    <property type="match status" value="1"/>
</dbReference>
<dbReference type="PROSITE" id="PS51885">
    <property type="entry name" value="NEPRILYSIN"/>
    <property type="match status" value="1"/>
</dbReference>
<protein>
    <recommendedName>
        <fullName evidence="2">Peptidase M13 N-terminal domain-containing protein</fullName>
    </recommendedName>
</protein>
<comment type="caution">
    <text evidence="3">The sequence shown here is derived from an EMBL/GenBank/DDBJ whole genome shotgun (WGS) entry which is preliminary data.</text>
</comment>
<dbReference type="GO" id="GO:0004222">
    <property type="term" value="F:metalloendopeptidase activity"/>
    <property type="evidence" value="ECO:0007669"/>
    <property type="project" value="InterPro"/>
</dbReference>
<dbReference type="EMBL" id="JARKHS020022098">
    <property type="protein sequence ID" value="KAK8769793.1"/>
    <property type="molecule type" value="Genomic_DNA"/>
</dbReference>
<gene>
    <name evidence="3" type="ORF">V5799_013742</name>
</gene>
<dbReference type="InterPro" id="IPR000718">
    <property type="entry name" value="Peptidase_M13"/>
</dbReference>
<evidence type="ECO:0000313" key="4">
    <source>
        <dbReference type="Proteomes" id="UP001321473"/>
    </source>
</evidence>
<dbReference type="Pfam" id="PF05649">
    <property type="entry name" value="Peptidase_M13_N"/>
    <property type="match status" value="1"/>
</dbReference>
<dbReference type="InterPro" id="IPR024079">
    <property type="entry name" value="MetalloPept_cat_dom_sf"/>
</dbReference>
<dbReference type="InterPro" id="IPR042089">
    <property type="entry name" value="Peptidase_M13_dom_2"/>
</dbReference>
<evidence type="ECO:0000313" key="3">
    <source>
        <dbReference type="EMBL" id="KAK8769793.1"/>
    </source>
</evidence>
<proteinExistence type="inferred from homology"/>
<dbReference type="PANTHER" id="PTHR11733">
    <property type="entry name" value="ZINC METALLOPROTEASE FAMILY M13 NEPRILYSIN-RELATED"/>
    <property type="match status" value="1"/>
</dbReference>
<feature type="domain" description="Peptidase M13 N-terminal" evidence="2">
    <location>
        <begin position="62"/>
        <end position="320"/>
    </location>
</feature>
<dbReference type="Proteomes" id="UP001321473">
    <property type="component" value="Unassembled WGS sequence"/>
</dbReference>
<dbReference type="InterPro" id="IPR008753">
    <property type="entry name" value="Peptidase_M13_N"/>
</dbReference>
<evidence type="ECO:0000259" key="2">
    <source>
        <dbReference type="Pfam" id="PF05649"/>
    </source>
</evidence>